<dbReference type="InterPro" id="IPR020835">
    <property type="entry name" value="Catalase_sf"/>
</dbReference>
<dbReference type="RefSeq" id="WP_189137952.1">
    <property type="nucleotide sequence ID" value="NZ_BMNK01000002.1"/>
</dbReference>
<dbReference type="SUPFAM" id="SSF56634">
    <property type="entry name" value="Heme-dependent catalase-like"/>
    <property type="match status" value="1"/>
</dbReference>
<evidence type="ECO:0000313" key="1">
    <source>
        <dbReference type="EMBL" id="GGP04022.1"/>
    </source>
</evidence>
<dbReference type="GO" id="GO:0020037">
    <property type="term" value="F:heme binding"/>
    <property type="evidence" value="ECO:0007669"/>
    <property type="project" value="InterPro"/>
</dbReference>
<gene>
    <name evidence="1" type="ORF">GCM10012278_17660</name>
</gene>
<reference evidence="1" key="1">
    <citation type="journal article" date="2014" name="Int. J. Syst. Evol. Microbiol.">
        <title>Complete genome sequence of Corynebacterium casei LMG S-19264T (=DSM 44701T), isolated from a smear-ripened cheese.</title>
        <authorList>
            <consortium name="US DOE Joint Genome Institute (JGI-PGF)"/>
            <person name="Walter F."/>
            <person name="Albersmeier A."/>
            <person name="Kalinowski J."/>
            <person name="Ruckert C."/>
        </authorList>
    </citation>
    <scope>NUCLEOTIDE SEQUENCE</scope>
    <source>
        <strain evidence="1">CGMCC 4.7430</strain>
    </source>
</reference>
<protein>
    <recommendedName>
        <fullName evidence="3">Phosphodiesterase</fullName>
    </recommendedName>
</protein>
<sequence length="240" mass="25450">MAERVTARPRPGRVDHARTERAAGVSARLVARLRHGRALHPRGLMVAGTLEVTGGAAFGVPVLDVPGEHEVVARLSKGGSLPGGLPDVLGLAVRLPGPLDLLLSTCGAVPWLLRPRTGFTAGPYSSLVPYDTGTGSVWIVAWPEAPATSANPRLLPGVLGRGPLLFHLHAVRKDRAAVRVATLRVRTPRPELDVAFDPVLNSHPALRQPGWLRRLRRGAYLGSRQARAAEVDTGQVSSPG</sequence>
<comment type="caution">
    <text evidence="1">The sequence shown here is derived from an EMBL/GenBank/DDBJ whole genome shotgun (WGS) entry which is preliminary data.</text>
</comment>
<keyword evidence="2" id="KW-1185">Reference proteome</keyword>
<organism evidence="1 2">
    <name type="scientific">Nonomuraea glycinis</name>
    <dbReference type="NCBI Taxonomy" id="2047744"/>
    <lineage>
        <taxon>Bacteria</taxon>
        <taxon>Bacillati</taxon>
        <taxon>Actinomycetota</taxon>
        <taxon>Actinomycetes</taxon>
        <taxon>Streptosporangiales</taxon>
        <taxon>Streptosporangiaceae</taxon>
        <taxon>Nonomuraea</taxon>
    </lineage>
</organism>
<reference evidence="1" key="2">
    <citation type="submission" date="2020-09" db="EMBL/GenBank/DDBJ databases">
        <authorList>
            <person name="Sun Q."/>
            <person name="Zhou Y."/>
        </authorList>
    </citation>
    <scope>NUCLEOTIDE SEQUENCE</scope>
    <source>
        <strain evidence="1">CGMCC 4.7430</strain>
    </source>
</reference>
<name>A0A918A1K7_9ACTN</name>
<dbReference type="EMBL" id="BMNK01000002">
    <property type="protein sequence ID" value="GGP04022.1"/>
    <property type="molecule type" value="Genomic_DNA"/>
</dbReference>
<proteinExistence type="predicted"/>
<accession>A0A918A1K7</accession>
<dbReference type="Proteomes" id="UP000660745">
    <property type="component" value="Unassembled WGS sequence"/>
</dbReference>
<evidence type="ECO:0000313" key="2">
    <source>
        <dbReference type="Proteomes" id="UP000660745"/>
    </source>
</evidence>
<dbReference type="AlphaFoldDB" id="A0A918A1K7"/>
<evidence type="ECO:0008006" key="3">
    <source>
        <dbReference type="Google" id="ProtNLM"/>
    </source>
</evidence>